<feature type="transmembrane region" description="Helical" evidence="1">
    <location>
        <begin position="6"/>
        <end position="31"/>
    </location>
</feature>
<evidence type="ECO:0000256" key="1">
    <source>
        <dbReference type="SAM" id="Phobius"/>
    </source>
</evidence>
<reference evidence="2 3" key="1">
    <citation type="journal article" date="2013" name="Proc. Natl. Acad. Sci. U.S.A.">
        <title>Genome of an arbuscular mycorrhizal fungus provides insight into the oldest plant symbiosis.</title>
        <authorList>
            <person name="Tisserant E."/>
            <person name="Malbreil M."/>
            <person name="Kuo A."/>
            <person name="Kohler A."/>
            <person name="Symeonidi A."/>
            <person name="Balestrini R."/>
            <person name="Charron P."/>
            <person name="Duensing N."/>
            <person name="Frei Dit Frey N."/>
            <person name="Gianinazzi-Pearson V."/>
            <person name="Gilbert L.B."/>
            <person name="Handa Y."/>
            <person name="Herr J.R."/>
            <person name="Hijri M."/>
            <person name="Koul R."/>
            <person name="Kawaguchi M."/>
            <person name="Krajinski F."/>
            <person name="Lammers P.J."/>
            <person name="Masclaux F.G."/>
            <person name="Murat C."/>
            <person name="Morin E."/>
            <person name="Ndikumana S."/>
            <person name="Pagni M."/>
            <person name="Petitpierre D."/>
            <person name="Requena N."/>
            <person name="Rosikiewicz P."/>
            <person name="Riley R."/>
            <person name="Saito K."/>
            <person name="San Clemente H."/>
            <person name="Shapiro H."/>
            <person name="van Tuinen D."/>
            <person name="Becard G."/>
            <person name="Bonfante P."/>
            <person name="Paszkowski U."/>
            <person name="Shachar-Hill Y.Y."/>
            <person name="Tuskan G.A."/>
            <person name="Young P.W."/>
            <person name="Sanders I.R."/>
            <person name="Henrissat B."/>
            <person name="Rensing S.A."/>
            <person name="Grigoriev I.V."/>
            <person name="Corradi N."/>
            <person name="Roux C."/>
            <person name="Martin F."/>
        </authorList>
    </citation>
    <scope>NUCLEOTIDE SEQUENCE [LARGE SCALE GENOMIC DNA]</scope>
    <source>
        <strain evidence="2 3">DAOM 197198</strain>
    </source>
</reference>
<dbReference type="AlphaFoldDB" id="A0A2P4PHP6"/>
<organism evidence="2 3">
    <name type="scientific">Rhizophagus irregularis (strain DAOM 181602 / DAOM 197198 / MUCL 43194)</name>
    <name type="common">Arbuscular mycorrhizal fungus</name>
    <name type="synonym">Glomus intraradices</name>
    <dbReference type="NCBI Taxonomy" id="747089"/>
    <lineage>
        <taxon>Eukaryota</taxon>
        <taxon>Fungi</taxon>
        <taxon>Fungi incertae sedis</taxon>
        <taxon>Mucoromycota</taxon>
        <taxon>Glomeromycotina</taxon>
        <taxon>Glomeromycetes</taxon>
        <taxon>Glomerales</taxon>
        <taxon>Glomeraceae</taxon>
        <taxon>Rhizophagus</taxon>
    </lineage>
</organism>
<name>A0A2P4PHP6_RHIID</name>
<accession>A0A2P4PHP6</accession>
<keyword evidence="1" id="KW-0812">Transmembrane</keyword>
<dbReference type="EMBL" id="AUPC02000228">
    <property type="protein sequence ID" value="POG64912.1"/>
    <property type="molecule type" value="Genomic_DNA"/>
</dbReference>
<evidence type="ECO:0000313" key="2">
    <source>
        <dbReference type="EMBL" id="POG64912.1"/>
    </source>
</evidence>
<keyword evidence="3" id="KW-1185">Reference proteome</keyword>
<keyword evidence="1" id="KW-0472">Membrane</keyword>
<keyword evidence="1" id="KW-1133">Transmembrane helix</keyword>
<comment type="caution">
    <text evidence="2">The sequence shown here is derived from an EMBL/GenBank/DDBJ whole genome shotgun (WGS) entry which is preliminary data.</text>
</comment>
<dbReference type="Proteomes" id="UP000018888">
    <property type="component" value="Unassembled WGS sequence"/>
</dbReference>
<proteinExistence type="predicted"/>
<reference evidence="2 3" key="2">
    <citation type="journal article" date="2018" name="New Phytol.">
        <title>High intraspecific genome diversity in the model arbuscular mycorrhizal symbiont Rhizophagus irregularis.</title>
        <authorList>
            <person name="Chen E.C.H."/>
            <person name="Morin E."/>
            <person name="Beaudet D."/>
            <person name="Noel J."/>
            <person name="Yildirir G."/>
            <person name="Ndikumana S."/>
            <person name="Charron P."/>
            <person name="St-Onge C."/>
            <person name="Giorgi J."/>
            <person name="Kruger M."/>
            <person name="Marton T."/>
            <person name="Ropars J."/>
            <person name="Grigoriev I.V."/>
            <person name="Hainaut M."/>
            <person name="Henrissat B."/>
            <person name="Roux C."/>
            <person name="Martin F."/>
            <person name="Corradi N."/>
        </authorList>
    </citation>
    <scope>NUCLEOTIDE SEQUENCE [LARGE SCALE GENOMIC DNA]</scope>
    <source>
        <strain evidence="2 3">DAOM 197198</strain>
    </source>
</reference>
<sequence>MLFFFLFFFSLILLFLWNFSIFWGVFIFLIYQQYRDSSSTTHKVHDLVLASSKVSPSGQKTPDIISDIKRDHSNLKRSFRVHALQ</sequence>
<gene>
    <name evidence="2" type="ORF">GLOIN_2v1670998</name>
</gene>
<protein>
    <submittedName>
        <fullName evidence="2">Uncharacterized protein</fullName>
    </submittedName>
</protein>
<evidence type="ECO:0000313" key="3">
    <source>
        <dbReference type="Proteomes" id="UP000018888"/>
    </source>
</evidence>